<name>A0ABT2ZI26_9RHOB</name>
<dbReference type="PIRSF" id="PIRSF001227">
    <property type="entry name" value="Pen_acylase"/>
    <property type="match status" value="1"/>
</dbReference>
<gene>
    <name evidence="5" type="ORF">OEZ71_00605</name>
</gene>
<dbReference type="InterPro" id="IPR043146">
    <property type="entry name" value="Penicillin_amidase_N_B-knob"/>
</dbReference>
<dbReference type="Proteomes" id="UP001652564">
    <property type="component" value="Unassembled WGS sequence"/>
</dbReference>
<keyword evidence="6" id="KW-1185">Reference proteome</keyword>
<proteinExistence type="inferred from homology"/>
<keyword evidence="4" id="KW-0812">Transmembrane</keyword>
<dbReference type="PANTHER" id="PTHR34218:SF4">
    <property type="entry name" value="ACYL-HOMOSERINE LACTONE ACYLASE QUIP"/>
    <property type="match status" value="1"/>
</dbReference>
<accession>A0ABT2ZI26</accession>
<sequence length="821" mass="90441">MLTAFRWLLRIFTGLLLLSVGVVTLAYYFAARSLPDYDEDFRLDDISDRIEIVRDTADVPHIFGTTDGDVYFALGFAHAQDRLWQMIVQRRTAQGRLSEVFGTRTAKTDELMRRFDLNGLASHSLAAQDDETLAALEAYSRGVNAWISIVNEEAKGRGAPELFLFSNEIAYWQPADSIAILKLMAFRATAQARAEILRARLSLLSSDWAQDLLPDVPGDGVAALPPYASLVPGVKRSYAAISPMTDPLSPLKEPVFSGASNAWAAAPDRSAAGGSLLANDPHFDFSAPSLWYLARLDLESGGVIGATIPGIPAILTGRNANLGWGISAAWMDDQDIHLEELNPADTERYRTPEGWKTFENRKTIIEIKDAAPITVTLRWSDNGPILPGSHMDLDTITPRNHVAALSWTALDPADTTMSAAIRLMQARSVAEGIAIGKDYVAPAMNVTMADQDGVAMVMFGKMPARNEGMNGQGRLPSLGWMVQNRWQGYLPYASNPRFVNPSGGIVGNTNNKTVDRPFPRHVSFNWGDTQRVQRWTRLMQEREVHSRESFIAAQLDTVSPAARTILPLIAADLWFTGEAAPAGTPERLRQRALEILAEWDGDMNEHLPEPLIYAAWVRALQNRLIQDELGPLADAFTHVEPLFIERVFRDIDGAARWCDVMQSASTESCTDIARMSLDDALLELSERYGPNVESWRWGDAHQATHDHPVLGRTPVLNWFVNIRQSTSGGDHTLDRGLTAGTGPDPFQNVNGAGYRGVYDFADPDSSVFIISTGQSGHPLSRHYDDLSVLWRRGEYVPMSLDPELARAAATGITVLEPVAAQ</sequence>
<comment type="caution">
    <text evidence="5">The sequence shown here is derived from an EMBL/GenBank/DDBJ whole genome shotgun (WGS) entry which is preliminary data.</text>
</comment>
<dbReference type="Gene3D" id="1.10.1400.10">
    <property type="match status" value="1"/>
</dbReference>
<dbReference type="InterPro" id="IPR002692">
    <property type="entry name" value="S45"/>
</dbReference>
<evidence type="ECO:0000256" key="4">
    <source>
        <dbReference type="SAM" id="Phobius"/>
    </source>
</evidence>
<evidence type="ECO:0000313" key="5">
    <source>
        <dbReference type="EMBL" id="MCV2870789.1"/>
    </source>
</evidence>
<keyword evidence="4" id="KW-1133">Transmembrane helix</keyword>
<evidence type="ECO:0000256" key="3">
    <source>
        <dbReference type="ARBA" id="ARBA00023145"/>
    </source>
</evidence>
<dbReference type="RefSeq" id="WP_263737994.1">
    <property type="nucleotide sequence ID" value="NZ_JAOWKZ010000001.1"/>
</dbReference>
<keyword evidence="3" id="KW-0865">Zymogen</keyword>
<evidence type="ECO:0000256" key="2">
    <source>
        <dbReference type="ARBA" id="ARBA00022801"/>
    </source>
</evidence>
<feature type="transmembrane region" description="Helical" evidence="4">
    <location>
        <begin position="7"/>
        <end position="30"/>
    </location>
</feature>
<evidence type="ECO:0000313" key="6">
    <source>
        <dbReference type="Proteomes" id="UP001652564"/>
    </source>
</evidence>
<dbReference type="Pfam" id="PF01804">
    <property type="entry name" value="Penicil_amidase"/>
    <property type="match status" value="1"/>
</dbReference>
<protein>
    <submittedName>
        <fullName evidence="5">Penicillin acylase family protein</fullName>
    </submittedName>
</protein>
<evidence type="ECO:0000256" key="1">
    <source>
        <dbReference type="ARBA" id="ARBA00006586"/>
    </source>
</evidence>
<organism evidence="5 6">
    <name type="scientific">Albidovulum litorale</name>
    <dbReference type="NCBI Taxonomy" id="2984134"/>
    <lineage>
        <taxon>Bacteria</taxon>
        <taxon>Pseudomonadati</taxon>
        <taxon>Pseudomonadota</taxon>
        <taxon>Alphaproteobacteria</taxon>
        <taxon>Rhodobacterales</taxon>
        <taxon>Paracoccaceae</taxon>
        <taxon>Albidovulum</taxon>
    </lineage>
</organism>
<keyword evidence="2" id="KW-0378">Hydrolase</keyword>
<dbReference type="SUPFAM" id="SSF56235">
    <property type="entry name" value="N-terminal nucleophile aminohydrolases (Ntn hydrolases)"/>
    <property type="match status" value="1"/>
</dbReference>
<dbReference type="Gene3D" id="3.60.20.10">
    <property type="entry name" value="Glutamine Phosphoribosylpyrophosphate, subunit 1, domain 1"/>
    <property type="match status" value="1"/>
</dbReference>
<dbReference type="Gene3D" id="2.30.120.10">
    <property type="match status" value="1"/>
</dbReference>
<comment type="similarity">
    <text evidence="1">Belongs to the peptidase S45 family.</text>
</comment>
<dbReference type="Gene3D" id="1.10.439.10">
    <property type="entry name" value="Penicillin Amidohydrolase, domain 1"/>
    <property type="match status" value="1"/>
</dbReference>
<keyword evidence="4" id="KW-0472">Membrane</keyword>
<dbReference type="EMBL" id="JAOWKZ010000001">
    <property type="protein sequence ID" value="MCV2870789.1"/>
    <property type="molecule type" value="Genomic_DNA"/>
</dbReference>
<dbReference type="PANTHER" id="PTHR34218">
    <property type="entry name" value="PEPTIDASE S45 PENICILLIN AMIDASE"/>
    <property type="match status" value="1"/>
</dbReference>
<dbReference type="InterPro" id="IPR029055">
    <property type="entry name" value="Ntn_hydrolases_N"/>
</dbReference>
<dbReference type="CDD" id="cd03747">
    <property type="entry name" value="Ntn_PGA_like"/>
    <property type="match status" value="1"/>
</dbReference>
<dbReference type="InterPro" id="IPR014395">
    <property type="entry name" value="Pen/GL7ACA/AHL_acylase"/>
</dbReference>
<dbReference type="InterPro" id="IPR023343">
    <property type="entry name" value="Penicillin_amidase_dom1"/>
</dbReference>
<dbReference type="InterPro" id="IPR043147">
    <property type="entry name" value="Penicillin_amidase_A-knob"/>
</dbReference>
<reference evidence="5 6" key="1">
    <citation type="submission" date="2022-10" db="EMBL/GenBank/DDBJ databases">
        <title>Defluviimonas sp. nov., isolated from ocean surface sediments.</title>
        <authorList>
            <person name="He W."/>
            <person name="Wang L."/>
            <person name="Zhang D.-F."/>
        </authorList>
    </citation>
    <scope>NUCLEOTIDE SEQUENCE [LARGE SCALE GENOMIC DNA]</scope>
    <source>
        <strain evidence="5 6">WL0050</strain>
    </source>
</reference>